<keyword evidence="3" id="KW-1185">Reference proteome</keyword>
<comment type="caution">
    <text evidence="2">The sequence shown here is derived from an EMBL/GenBank/DDBJ whole genome shotgun (WGS) entry which is preliminary data.</text>
</comment>
<proteinExistence type="predicted"/>
<dbReference type="Proteomes" id="UP000809349">
    <property type="component" value="Unassembled WGS sequence"/>
</dbReference>
<name>A0ABS7SLB4_9BURK</name>
<gene>
    <name evidence="2" type="ORF">I4X03_005005</name>
</gene>
<dbReference type="Gene3D" id="2.120.10.10">
    <property type="match status" value="1"/>
</dbReference>
<feature type="domain" description="Sialidase" evidence="1">
    <location>
        <begin position="73"/>
        <end position="352"/>
    </location>
</feature>
<evidence type="ECO:0000313" key="2">
    <source>
        <dbReference type="EMBL" id="MBZ2206611.1"/>
    </source>
</evidence>
<dbReference type="CDD" id="cd15482">
    <property type="entry name" value="Sialidase_non-viral"/>
    <property type="match status" value="1"/>
</dbReference>
<accession>A0ABS7SLB4</accession>
<reference evidence="2 3" key="1">
    <citation type="submission" date="2021-01" db="EMBL/GenBank/DDBJ databases">
        <authorList>
            <person name="Ruan W."/>
            <person name="Khan S.A."/>
            <person name="Jeon C.O."/>
        </authorList>
    </citation>
    <scope>NUCLEOTIDE SEQUENCE [LARGE SCALE GENOMIC DNA]</scope>
    <source>
        <strain evidence="2 3">R798</strain>
    </source>
</reference>
<dbReference type="Pfam" id="PF13088">
    <property type="entry name" value="BNR_2"/>
    <property type="match status" value="1"/>
</dbReference>
<dbReference type="SUPFAM" id="SSF50939">
    <property type="entry name" value="Sialidases"/>
    <property type="match status" value="1"/>
</dbReference>
<dbReference type="PANTHER" id="PTHR43752:SF2">
    <property type="entry name" value="BNR_ASP-BOX REPEAT FAMILY PROTEIN"/>
    <property type="match status" value="1"/>
</dbReference>
<evidence type="ECO:0000313" key="3">
    <source>
        <dbReference type="Proteomes" id="UP000809349"/>
    </source>
</evidence>
<dbReference type="InterPro" id="IPR036278">
    <property type="entry name" value="Sialidase_sf"/>
</dbReference>
<dbReference type="EMBL" id="JAFBIL020000002">
    <property type="protein sequence ID" value="MBZ2206611.1"/>
    <property type="molecule type" value="Genomic_DNA"/>
</dbReference>
<evidence type="ECO:0000259" key="1">
    <source>
        <dbReference type="Pfam" id="PF13088"/>
    </source>
</evidence>
<reference evidence="2 3" key="2">
    <citation type="submission" date="2021-08" db="EMBL/GenBank/DDBJ databases">
        <title>Massilia sp. R798.</title>
        <authorList>
            <person name="Baek J.H."/>
            <person name="Jung H.S."/>
            <person name="Kim K.R."/>
            <person name="Jeon C.O."/>
        </authorList>
    </citation>
    <scope>NUCLEOTIDE SEQUENCE [LARGE SCALE GENOMIC DNA]</scope>
    <source>
        <strain evidence="2 3">R798</strain>
    </source>
</reference>
<dbReference type="InterPro" id="IPR011040">
    <property type="entry name" value="Sialidase"/>
</dbReference>
<organism evidence="2 3">
    <name type="scientific">Massilia soli</name>
    <dbReference type="NCBI Taxonomy" id="2792854"/>
    <lineage>
        <taxon>Bacteria</taxon>
        <taxon>Pseudomonadati</taxon>
        <taxon>Pseudomonadota</taxon>
        <taxon>Betaproteobacteria</taxon>
        <taxon>Burkholderiales</taxon>
        <taxon>Oxalobacteraceae</taxon>
        <taxon>Telluria group</taxon>
        <taxon>Massilia</taxon>
    </lineage>
</organism>
<sequence>MLAAACIAIVLAAFGAELKRWTRDVSEYRSPALSQLSDPAGVRITAHSSSLIPMPENVPSAHASAMAPLSGDRMVAFWWAGSRESGPDVKVYASRWADGQWGQPWVVASRASLGQALGFGVRRIGNPVAWTSADGKINLFVVATGLGGWAAARVVQLVSSDSGNSFTVKRLLPMSPLFNTSVLVRTAPVRLANGGWGLPLYFELGIKYPIMLAFDMHGDPNWLSRIGSRTTALQPTIVPVSNNEFHAWMRDASDEQRVQYAHSRDGGVSWSDKPALNLPNHSTSLSALRLSNGSIVVLHNHVIPGGSSRNMLRLSIVKDTHTWTHVMDVAHGKAGEEFSYPDLRQIGKQLHITYTSRREAIAHHVLDLAFGEVL</sequence>
<protein>
    <submittedName>
        <fullName evidence="2">Exo-alpha-sialidase</fullName>
    </submittedName>
</protein>
<dbReference type="PANTHER" id="PTHR43752">
    <property type="entry name" value="BNR/ASP-BOX REPEAT FAMILY PROTEIN"/>
    <property type="match status" value="1"/>
</dbReference>